<proteinExistence type="predicted"/>
<keyword evidence="3" id="KW-1185">Reference proteome</keyword>
<name>A0A8C3XQZ5_CHESE</name>
<evidence type="ECO:0000256" key="1">
    <source>
        <dbReference type="SAM" id="MobiDB-lite"/>
    </source>
</evidence>
<accession>A0A8C3XQZ5</accession>
<feature type="region of interest" description="Disordered" evidence="1">
    <location>
        <begin position="127"/>
        <end position="165"/>
    </location>
</feature>
<sequence>ARCSRAARPAPPWCGCGCGSRARGSPAPARRGGSSRSAPGTGAPGSTTARRAASCCGCAAWTRCWRSSRRVRAPGPPGSRLRPRTPRHPGLLSGLRHRPAARSGAMQPPARLGVSLSLPVYRHPRQPAPAPCIPPGPGSFSRPAELKGCQAGSGGPAGIGAGMPA</sequence>
<feature type="region of interest" description="Disordered" evidence="1">
    <location>
        <begin position="18"/>
        <end position="50"/>
    </location>
</feature>
<protein>
    <submittedName>
        <fullName evidence="2">Uncharacterized protein</fullName>
    </submittedName>
</protein>
<dbReference type="AlphaFoldDB" id="A0A8C3XQZ5"/>
<feature type="compositionally biased region" description="Pro residues" evidence="1">
    <location>
        <begin position="127"/>
        <end position="137"/>
    </location>
</feature>
<organism evidence="2 3">
    <name type="scientific">Chelydra serpentina</name>
    <name type="common">Snapping turtle</name>
    <name type="synonym">Testudo serpentina</name>
    <dbReference type="NCBI Taxonomy" id="8475"/>
    <lineage>
        <taxon>Eukaryota</taxon>
        <taxon>Metazoa</taxon>
        <taxon>Chordata</taxon>
        <taxon>Craniata</taxon>
        <taxon>Vertebrata</taxon>
        <taxon>Euteleostomi</taxon>
        <taxon>Archelosauria</taxon>
        <taxon>Testudinata</taxon>
        <taxon>Testudines</taxon>
        <taxon>Cryptodira</taxon>
        <taxon>Durocryptodira</taxon>
        <taxon>Americhelydia</taxon>
        <taxon>Chelydroidea</taxon>
        <taxon>Chelydridae</taxon>
        <taxon>Chelydra</taxon>
    </lineage>
</organism>
<dbReference type="Proteomes" id="UP000694403">
    <property type="component" value="Unplaced"/>
</dbReference>
<reference evidence="2" key="1">
    <citation type="submission" date="2025-08" db="UniProtKB">
        <authorList>
            <consortium name="Ensembl"/>
        </authorList>
    </citation>
    <scope>IDENTIFICATION</scope>
</reference>
<reference evidence="2" key="2">
    <citation type="submission" date="2025-09" db="UniProtKB">
        <authorList>
            <consortium name="Ensembl"/>
        </authorList>
    </citation>
    <scope>IDENTIFICATION</scope>
</reference>
<feature type="region of interest" description="Disordered" evidence="1">
    <location>
        <begin position="69"/>
        <end position="107"/>
    </location>
</feature>
<dbReference type="Ensembl" id="ENSCSRT00000016942.1">
    <property type="protein sequence ID" value="ENSCSRP00000016227.1"/>
    <property type="gene ID" value="ENSCSRG00000012424.1"/>
</dbReference>
<feature type="compositionally biased region" description="Gly residues" evidence="1">
    <location>
        <begin position="151"/>
        <end position="165"/>
    </location>
</feature>
<evidence type="ECO:0000313" key="2">
    <source>
        <dbReference type="Ensembl" id="ENSCSRP00000016227.1"/>
    </source>
</evidence>
<evidence type="ECO:0000313" key="3">
    <source>
        <dbReference type="Proteomes" id="UP000694403"/>
    </source>
</evidence>
<feature type="compositionally biased region" description="Low complexity" evidence="1">
    <location>
        <begin position="19"/>
        <end position="50"/>
    </location>
</feature>